<dbReference type="GO" id="GO:0009307">
    <property type="term" value="P:DNA restriction-modification system"/>
    <property type="evidence" value="ECO:0007669"/>
    <property type="project" value="InterPro"/>
</dbReference>
<accession>A0A1W1V4T3</accession>
<dbReference type="Proteomes" id="UP000192408">
    <property type="component" value="Unassembled WGS sequence"/>
</dbReference>
<evidence type="ECO:0000313" key="2">
    <source>
        <dbReference type="Proteomes" id="UP000192408"/>
    </source>
</evidence>
<keyword evidence="2" id="KW-1185">Reference proteome</keyword>
<dbReference type="AlphaFoldDB" id="A0A1W1V4T3"/>
<name>A0A1W1V4T3_9PAST</name>
<sequence>MSFDKNTYPTPQPIFDVLDAEFNFTCDGCANEENTKVPSYFLTEKQDFLSYPLHGERVWINPPFSDPLKFVNRAIELFEKHDCLVVMLLPVDISTTWFSRISQKATEMRFIVGGRVKFKSPDTGLWTDVCRGNHIAIFNPKHRNWGQVTRYIHIDEFEGLEWRAKSSAKLKFLR</sequence>
<dbReference type="Pfam" id="PF05869">
    <property type="entry name" value="Dam"/>
    <property type="match status" value="1"/>
</dbReference>
<keyword evidence="1" id="KW-0808">Transferase</keyword>
<dbReference type="RefSeq" id="WP_084257692.1">
    <property type="nucleotide sequence ID" value="NZ_FWWV01000045.1"/>
</dbReference>
<protein>
    <submittedName>
        <fullName evidence="1">Phage N-6-adenine-methyltransferase</fullName>
    </submittedName>
</protein>
<dbReference type="EMBL" id="FWWV01000045">
    <property type="protein sequence ID" value="SMB88051.1"/>
    <property type="molecule type" value="Genomic_DNA"/>
</dbReference>
<dbReference type="GO" id="GO:0009007">
    <property type="term" value="F:site-specific DNA-methyltransferase (adenine-specific) activity"/>
    <property type="evidence" value="ECO:0007669"/>
    <property type="project" value="InterPro"/>
</dbReference>
<gene>
    <name evidence="1" type="ORF">SAMN05660772_02811</name>
</gene>
<proteinExistence type="predicted"/>
<dbReference type="GO" id="GO:0003677">
    <property type="term" value="F:DNA binding"/>
    <property type="evidence" value="ECO:0007669"/>
    <property type="project" value="InterPro"/>
</dbReference>
<dbReference type="InterPro" id="IPR008593">
    <property type="entry name" value="Dam_MeTrfase"/>
</dbReference>
<keyword evidence="1" id="KW-0489">Methyltransferase</keyword>
<dbReference type="GO" id="GO:0032259">
    <property type="term" value="P:methylation"/>
    <property type="evidence" value="ECO:0007669"/>
    <property type="project" value="UniProtKB-KW"/>
</dbReference>
<evidence type="ECO:0000313" key="1">
    <source>
        <dbReference type="EMBL" id="SMB88051.1"/>
    </source>
</evidence>
<organism evidence="1 2">
    <name type="scientific">Pasteurella testudinis DSM 23072</name>
    <dbReference type="NCBI Taxonomy" id="1122938"/>
    <lineage>
        <taxon>Bacteria</taxon>
        <taxon>Pseudomonadati</taxon>
        <taxon>Pseudomonadota</taxon>
        <taxon>Gammaproteobacteria</taxon>
        <taxon>Pasteurellales</taxon>
        <taxon>Pasteurellaceae</taxon>
        <taxon>Pasteurella</taxon>
    </lineage>
</organism>
<reference evidence="2" key="1">
    <citation type="submission" date="2017-04" db="EMBL/GenBank/DDBJ databases">
        <authorList>
            <person name="Varghese N."/>
            <person name="Submissions S."/>
        </authorList>
    </citation>
    <scope>NUCLEOTIDE SEQUENCE [LARGE SCALE GENOMIC DNA]</scope>
    <source>
        <strain evidence="2">DSM 23072</strain>
    </source>
</reference>
<dbReference type="STRING" id="1122938.SAMN05660772_02811"/>